<feature type="non-terminal residue" evidence="2">
    <location>
        <position position="219"/>
    </location>
</feature>
<feature type="region of interest" description="Disordered" evidence="1">
    <location>
        <begin position="39"/>
        <end position="77"/>
    </location>
</feature>
<dbReference type="Proteomes" id="UP000023152">
    <property type="component" value="Unassembled WGS sequence"/>
</dbReference>
<gene>
    <name evidence="2" type="ORF">RFI_18231</name>
</gene>
<accession>X6MZD4</accession>
<proteinExistence type="predicted"/>
<evidence type="ECO:0000256" key="1">
    <source>
        <dbReference type="SAM" id="MobiDB-lite"/>
    </source>
</evidence>
<evidence type="ECO:0000313" key="3">
    <source>
        <dbReference type="Proteomes" id="UP000023152"/>
    </source>
</evidence>
<dbReference type="AlphaFoldDB" id="X6MZD4"/>
<name>X6MZD4_RETFI</name>
<sequence>MLCTIFKKKKKKKKKKGNWTASDRGKLLDESELIAIKDDEIQHVQHDRNDRHDRHDGGHADDTDKAKSEIKHEKQRLSRHLESSFNVSETLQFDEQSMFGLRAGLTYHQELVDESTDRKSVFQTFLDSLKTFYKSQGVAKLYRFEAWLDQKLQRTLPEHSAAVPHTPAKDLDEFQQKQEHDEFEQKWKKEFKTIAHLLPSQSMAAKLIYKKKKKKGGGR</sequence>
<evidence type="ECO:0000313" key="2">
    <source>
        <dbReference type="EMBL" id="ETO19008.1"/>
    </source>
</evidence>
<keyword evidence="3" id="KW-1185">Reference proteome</keyword>
<comment type="caution">
    <text evidence="2">The sequence shown here is derived from an EMBL/GenBank/DDBJ whole genome shotgun (WGS) entry which is preliminary data.</text>
</comment>
<reference evidence="2 3" key="1">
    <citation type="journal article" date="2013" name="Curr. Biol.">
        <title>The Genome of the Foraminiferan Reticulomyxa filosa.</title>
        <authorList>
            <person name="Glockner G."/>
            <person name="Hulsmann N."/>
            <person name="Schleicher M."/>
            <person name="Noegel A.A."/>
            <person name="Eichinger L."/>
            <person name="Gallinger C."/>
            <person name="Pawlowski J."/>
            <person name="Sierra R."/>
            <person name="Euteneuer U."/>
            <person name="Pillet L."/>
            <person name="Moustafa A."/>
            <person name="Platzer M."/>
            <person name="Groth M."/>
            <person name="Szafranski K."/>
            <person name="Schliwa M."/>
        </authorList>
    </citation>
    <scope>NUCLEOTIDE SEQUENCE [LARGE SCALE GENOMIC DNA]</scope>
</reference>
<dbReference type="EMBL" id="ASPP01014161">
    <property type="protein sequence ID" value="ETO19008.1"/>
    <property type="molecule type" value="Genomic_DNA"/>
</dbReference>
<organism evidence="2 3">
    <name type="scientific">Reticulomyxa filosa</name>
    <dbReference type="NCBI Taxonomy" id="46433"/>
    <lineage>
        <taxon>Eukaryota</taxon>
        <taxon>Sar</taxon>
        <taxon>Rhizaria</taxon>
        <taxon>Retaria</taxon>
        <taxon>Foraminifera</taxon>
        <taxon>Monothalamids</taxon>
        <taxon>Reticulomyxidae</taxon>
        <taxon>Reticulomyxa</taxon>
    </lineage>
</organism>
<protein>
    <submittedName>
        <fullName evidence="2">Uncharacterized protein</fullName>
    </submittedName>
</protein>